<dbReference type="AlphaFoldDB" id="A0A2S9ZWX9"/>
<proteinExistence type="predicted"/>
<dbReference type="PANTHER" id="PTHR13268">
    <property type="entry name" value="BREAST CARCINOMA AMPLIFIED SEQUENCE 3"/>
    <property type="match status" value="1"/>
</dbReference>
<feature type="domain" description="BCAS3 WD40" evidence="2">
    <location>
        <begin position="496"/>
        <end position="624"/>
    </location>
</feature>
<comment type="caution">
    <text evidence="3">The sequence shown here is derived from an EMBL/GenBank/DDBJ whole genome shotgun (WGS) entry which is preliminary data.</text>
</comment>
<evidence type="ECO:0000259" key="2">
    <source>
        <dbReference type="Pfam" id="PF21034"/>
    </source>
</evidence>
<dbReference type="EMBL" id="LCTV02000016">
    <property type="protein sequence ID" value="PRQ70266.1"/>
    <property type="molecule type" value="Genomic_DNA"/>
</dbReference>
<dbReference type="OrthoDB" id="25778at2759"/>
<organism evidence="3 4">
    <name type="scientific">Rhodotorula toruloides</name>
    <name type="common">Yeast</name>
    <name type="synonym">Rhodosporidium toruloides</name>
    <dbReference type="NCBI Taxonomy" id="5286"/>
    <lineage>
        <taxon>Eukaryota</taxon>
        <taxon>Fungi</taxon>
        <taxon>Dikarya</taxon>
        <taxon>Basidiomycota</taxon>
        <taxon>Pucciniomycotina</taxon>
        <taxon>Microbotryomycetes</taxon>
        <taxon>Sporidiobolales</taxon>
        <taxon>Sporidiobolaceae</taxon>
        <taxon>Rhodotorula</taxon>
    </lineage>
</organism>
<dbReference type="GO" id="GO:0006914">
    <property type="term" value="P:autophagy"/>
    <property type="evidence" value="ECO:0007669"/>
    <property type="project" value="InterPro"/>
</dbReference>
<dbReference type="GO" id="GO:0005737">
    <property type="term" value="C:cytoplasm"/>
    <property type="evidence" value="ECO:0007669"/>
    <property type="project" value="TreeGrafter"/>
</dbReference>
<dbReference type="Pfam" id="PF21034">
    <property type="entry name" value="BCAS3_WD40"/>
    <property type="match status" value="1"/>
</dbReference>
<dbReference type="InterPro" id="IPR048382">
    <property type="entry name" value="BCAS3_WD40"/>
</dbReference>
<feature type="region of interest" description="Disordered" evidence="1">
    <location>
        <begin position="1"/>
        <end position="116"/>
    </location>
</feature>
<dbReference type="Gene3D" id="2.130.10.10">
    <property type="entry name" value="YVTN repeat-like/Quinoprotein amine dehydrogenase"/>
    <property type="match status" value="1"/>
</dbReference>
<dbReference type="InterPro" id="IPR015943">
    <property type="entry name" value="WD40/YVTN_repeat-like_dom_sf"/>
</dbReference>
<protein>
    <recommendedName>
        <fullName evidence="2">BCAS3 WD40 domain-containing protein</fullName>
    </recommendedName>
</protein>
<feature type="region of interest" description="Disordered" evidence="1">
    <location>
        <begin position="1157"/>
        <end position="1234"/>
    </location>
</feature>
<feature type="compositionally biased region" description="Low complexity" evidence="1">
    <location>
        <begin position="58"/>
        <end position="74"/>
    </location>
</feature>
<feature type="region of interest" description="Disordered" evidence="1">
    <location>
        <begin position="411"/>
        <end position="458"/>
    </location>
</feature>
<dbReference type="SUPFAM" id="SSF69322">
    <property type="entry name" value="Tricorn protease domain 2"/>
    <property type="match status" value="1"/>
</dbReference>
<dbReference type="Proteomes" id="UP000239560">
    <property type="component" value="Unassembled WGS sequence"/>
</dbReference>
<dbReference type="PANTHER" id="PTHR13268:SF0">
    <property type="entry name" value="BCAS3 MICROTUBULE ASSOCIATED CELL MIGRATION FACTOR"/>
    <property type="match status" value="1"/>
</dbReference>
<dbReference type="GO" id="GO:0042594">
    <property type="term" value="P:response to starvation"/>
    <property type="evidence" value="ECO:0007669"/>
    <property type="project" value="TreeGrafter"/>
</dbReference>
<dbReference type="InterPro" id="IPR045142">
    <property type="entry name" value="BCAS3-like"/>
</dbReference>
<evidence type="ECO:0000256" key="1">
    <source>
        <dbReference type="SAM" id="MobiDB-lite"/>
    </source>
</evidence>
<sequence length="1234" mass="128707">MEAHDATLMKGQRGSGARGEASRVEQGHAVQPGLASDPSPLSTLASTFRGWAPFDVRSPSSGPTSPSTPATKSPGGPGRPASQVGDGLLGSGADDALMRDDGSDCEEDSVPKEGGDARIELGERITWARWDEMTVGSETRRVLILGYRGGGLAVWDCSSLDSWSEILNLASIDLPQPEGTRKKTSLQPIEVVAAAVLPAPANRQVDPDSQHPSLALVTRSISESHSHSPASHLSLYSLRTHRIVSTVSLPGIAHRISTSRRFVVVSTSSPLALHVYRLSYTPNSSSPSLEPASFSPILNIAPPPPSSTSTGPVFSLGSGGRLLAYSTSTPIPSSKLDRSPARPGTNILAHKGFFEPDLPNLLASPSASSAIGVAGFAVQEAPDVARRVGEGVMSGVNALREAGMSYWNQRRASEGGEAGSSAGGALSRSAPQQVGVMGRKMSSPTATRPSSGYGEVEDSSAGTIVVVDLLSSAPSSTTRSSSRSAPPTAPLPPLKVIHHFRPYAHSVAHLSFSPSSTSLLASASTGHHFDIFELKPAVPVGTSATSSPSTSASPIASSGLGKVWHRHRLQRGFTSATTVESSWSVDGRFVAVSTGKGTAHVYAVEPNGGVPSLEDHFQPKVANAQELPGLSVPLSSVARIRHPLLAAQTIDEGARQTLRPGPGPVLPVSIAFLPKHTSLSSSLAPSPTNKRDLAPPSQQDLLIFRPSLGSSTLYRLTPVEAAPLASATESAVRGDVGKLATTAVSGLTQMMKTRGAGLLKDGLGGLTRASEVKEAKKSWSVQMEAVAEWKLAREEGWPEVREEVLAAEVGVSGKRAGPGGVRYSAQAEIETFSRSPLVLPRSIYRSQQFDFFSLPADHEAYAKAGSSALPLRRLEVRSEVQIRPVEGAVSSDVSPSLSPALSARRYSTYSASSSFEPASFDQPIKNAMQTFLEAEAMLAPGSPNLPTPTFPNGVPGKHGSWRDSIPIPRKVGPAAIEGIGKVRQGLGQIRVPKGIMSLPGRRASSSTSIGQAPAAYSSSLSFEDDDAVFADHAVAASASTAYTSDIDSCGCVIKGDGEDAPPAREEEDWGWDDRLDEPIQTSGTTTMKPASSALDLATPFEDDFDHFELELPAASPLSLKPASLAVPSPLTLEPVDAPVKAHLAPPVQVVYSTSMDATSSSASSSPAGHVRLDKSRTASPPRHLLDQPSSVLSSVAIPPPKPTGLIAPVNNAGNASPALSSGSSSGSGKKKKRR</sequence>
<evidence type="ECO:0000313" key="3">
    <source>
        <dbReference type="EMBL" id="PRQ70266.1"/>
    </source>
</evidence>
<gene>
    <name evidence="3" type="ORF">AAT19DRAFT_11498</name>
</gene>
<name>A0A2S9ZWX9_RHOTO</name>
<reference evidence="3 4" key="1">
    <citation type="journal article" date="2018" name="Elife">
        <title>Functional genomics of lipid metabolism in the oleaginous yeast Rhodosporidium toruloides.</title>
        <authorList>
            <person name="Coradetti S.T."/>
            <person name="Pinel D."/>
            <person name="Geiselman G."/>
            <person name="Ito M."/>
            <person name="Mondo S."/>
            <person name="Reilly M.C."/>
            <person name="Cheng Y.F."/>
            <person name="Bauer S."/>
            <person name="Grigoriev I."/>
            <person name="Gladden J.M."/>
            <person name="Simmons B.A."/>
            <person name="Brem R."/>
            <person name="Arkin A.P."/>
            <person name="Skerker J.M."/>
        </authorList>
    </citation>
    <scope>NUCLEOTIDE SEQUENCE [LARGE SCALE GENOMIC DNA]</scope>
    <source>
        <strain evidence="3 4">NBRC 0880</strain>
    </source>
</reference>
<accession>A0A2S9ZWX9</accession>
<evidence type="ECO:0000313" key="4">
    <source>
        <dbReference type="Proteomes" id="UP000239560"/>
    </source>
</evidence>